<organism evidence="3">
    <name type="scientific">Ignisphaera aggregans</name>
    <dbReference type="NCBI Taxonomy" id="334771"/>
    <lineage>
        <taxon>Archaea</taxon>
        <taxon>Thermoproteota</taxon>
        <taxon>Thermoprotei</taxon>
        <taxon>Desulfurococcales</taxon>
        <taxon>Desulfurococcaceae</taxon>
        <taxon>Ignisphaera</taxon>
    </lineage>
</organism>
<accession>A0A7J3QE55</accession>
<dbReference type="InterPro" id="IPR052698">
    <property type="entry name" value="MoCofactor_Util/Proc"/>
</dbReference>
<dbReference type="PANTHER" id="PTHR30388:SF6">
    <property type="entry name" value="XANTHINE DEHYDROGENASE SUBUNIT A-RELATED"/>
    <property type="match status" value="1"/>
</dbReference>
<dbReference type="Pfam" id="PF02625">
    <property type="entry name" value="XdhC_CoxI"/>
    <property type="match status" value="1"/>
</dbReference>
<gene>
    <name evidence="3" type="ORF">ENV02_02480</name>
</gene>
<dbReference type="InterPro" id="IPR036291">
    <property type="entry name" value="NAD(P)-bd_dom_sf"/>
</dbReference>
<sequence>MALNDIDFLNFAIEKLKENKRVALLTIIEKQGSAPRDVGTKIILAEDGTKIGTLGGGVFERETISRALEIIKEGKNTVLTFNLGAETQDANAIKIDSLCGGVVKVYINVFHPPLRALVIGLGKVGRPIAQILKYLGYNVIAVDFDQQILDSIDFVDMKIHSSVDEAVKKLKSMVQANDIAIVAHGQIEIDYIFVKELIPIVKYVFLLGSKRKTVEFIKRLIKDGISKELIKERFRAPMGLDIYAETPEEIAISLAAELIFLSRGLAIKSSVKPLNIVPEVIDNV</sequence>
<reference evidence="3" key="1">
    <citation type="journal article" date="2020" name="mSystems">
        <title>Genome- and Community-Level Interaction Insights into Carbon Utilization and Element Cycling Functions of Hydrothermarchaeota in Hydrothermal Sediment.</title>
        <authorList>
            <person name="Zhou Z."/>
            <person name="Liu Y."/>
            <person name="Xu W."/>
            <person name="Pan J."/>
            <person name="Luo Z.H."/>
            <person name="Li M."/>
        </authorList>
    </citation>
    <scope>NUCLEOTIDE SEQUENCE [LARGE SCALE GENOMIC DNA]</scope>
    <source>
        <strain evidence="3">SpSt-721</strain>
    </source>
</reference>
<evidence type="ECO:0000259" key="2">
    <source>
        <dbReference type="Pfam" id="PF13478"/>
    </source>
</evidence>
<proteinExistence type="predicted"/>
<comment type="caution">
    <text evidence="3">The sequence shown here is derived from an EMBL/GenBank/DDBJ whole genome shotgun (WGS) entry which is preliminary data.</text>
</comment>
<dbReference type="AlphaFoldDB" id="A0A7J3QE55"/>
<protein>
    <submittedName>
        <fullName evidence="3">XdhC family protein</fullName>
    </submittedName>
</protein>
<dbReference type="Gene3D" id="3.40.50.720">
    <property type="entry name" value="NAD(P)-binding Rossmann-like Domain"/>
    <property type="match status" value="1"/>
</dbReference>
<feature type="domain" description="XdhC- CoxI" evidence="1">
    <location>
        <begin position="17"/>
        <end position="81"/>
    </location>
</feature>
<evidence type="ECO:0000259" key="1">
    <source>
        <dbReference type="Pfam" id="PF02625"/>
    </source>
</evidence>
<name>A0A7J3QE55_9CREN</name>
<evidence type="ECO:0000313" key="3">
    <source>
        <dbReference type="EMBL" id="HGV66669.1"/>
    </source>
</evidence>
<dbReference type="PANTHER" id="PTHR30388">
    <property type="entry name" value="ALDEHYDE OXIDOREDUCTASE MOLYBDENUM COFACTOR ASSEMBLY PROTEIN"/>
    <property type="match status" value="1"/>
</dbReference>
<dbReference type="InterPro" id="IPR003777">
    <property type="entry name" value="XdhC_CoxI"/>
</dbReference>
<dbReference type="InterPro" id="IPR027051">
    <property type="entry name" value="XdhC_Rossmann_dom"/>
</dbReference>
<dbReference type="EMBL" id="DTET01000120">
    <property type="protein sequence ID" value="HGV66669.1"/>
    <property type="molecule type" value="Genomic_DNA"/>
</dbReference>
<feature type="domain" description="XdhC Rossmann" evidence="2">
    <location>
        <begin position="117"/>
        <end position="258"/>
    </location>
</feature>
<dbReference type="SUPFAM" id="SSF51735">
    <property type="entry name" value="NAD(P)-binding Rossmann-fold domains"/>
    <property type="match status" value="1"/>
</dbReference>
<dbReference type="Pfam" id="PF13478">
    <property type="entry name" value="XdhC_C"/>
    <property type="match status" value="1"/>
</dbReference>